<dbReference type="Gene3D" id="2.40.160.210">
    <property type="entry name" value="Acyl-CoA thioesterase, double hotdog domain"/>
    <property type="match status" value="1"/>
</dbReference>
<comment type="caution">
    <text evidence="3">The sequence shown here is derived from an EMBL/GenBank/DDBJ whole genome shotgun (WGS) entry which is preliminary data.</text>
</comment>
<accession>A0ABQ3A5B3</accession>
<organism evidence="3 4">
    <name type="scientific">Rhodanobacter panaciterrae</name>
    <dbReference type="NCBI Taxonomy" id="490572"/>
    <lineage>
        <taxon>Bacteria</taxon>
        <taxon>Pseudomonadati</taxon>
        <taxon>Pseudomonadota</taxon>
        <taxon>Gammaproteobacteria</taxon>
        <taxon>Lysobacterales</taxon>
        <taxon>Rhodanobacteraceae</taxon>
        <taxon>Rhodanobacter</taxon>
    </lineage>
</organism>
<evidence type="ECO:0000313" key="3">
    <source>
        <dbReference type="EMBL" id="GGY33236.1"/>
    </source>
</evidence>
<keyword evidence="4" id="KW-1185">Reference proteome</keyword>
<dbReference type="Pfam" id="PF20789">
    <property type="entry name" value="4HBT_3C"/>
    <property type="match status" value="1"/>
</dbReference>
<dbReference type="EMBL" id="BMXT01000004">
    <property type="protein sequence ID" value="GGY33236.1"/>
    <property type="molecule type" value="Genomic_DNA"/>
</dbReference>
<proteinExistence type="predicted"/>
<feature type="domain" description="Acyl-CoA thioesterase-like C-terminal" evidence="2">
    <location>
        <begin position="136"/>
        <end position="265"/>
    </location>
</feature>
<sequence>MGAGRTMRFSEAMQTVTRQGDHWQATVSEDWLQGRSAFGGLQAALALHAMRELVPADMPLRTLQVTFVAPVPAGGVTIRAQRLREGRSVIQVEASLCDGDQTLCRLVGVFGSARPSALNFQPEQLPIVAATSKELRYVEGQMPAFTQHFRARWLRGDLPFGGGSQRDSVLQLSLRDDSQPDETHVLAFADFIPPIALSMFDVPTPGSSLTWMIELLRDRYDDLGMDDWRVDAQLIAARDGYTNQSVMLWGPHGEPVALSRQNMVVFG</sequence>
<dbReference type="InterPro" id="IPR029069">
    <property type="entry name" value="HotDog_dom_sf"/>
</dbReference>
<evidence type="ECO:0000259" key="2">
    <source>
        <dbReference type="Pfam" id="PF20789"/>
    </source>
</evidence>
<dbReference type="InterPro" id="IPR042171">
    <property type="entry name" value="Acyl-CoA_hotdog"/>
</dbReference>
<evidence type="ECO:0000259" key="1">
    <source>
        <dbReference type="Pfam" id="PF13622"/>
    </source>
</evidence>
<feature type="domain" description="Acyl-CoA thioesterase-like N-terminal HotDog" evidence="1">
    <location>
        <begin position="28"/>
        <end position="110"/>
    </location>
</feature>
<name>A0ABQ3A5B3_9GAMM</name>
<dbReference type="Pfam" id="PF13622">
    <property type="entry name" value="4HBT_3"/>
    <property type="match status" value="1"/>
</dbReference>
<protein>
    <submittedName>
        <fullName evidence="3">Acyl-CoA thioesterase</fullName>
    </submittedName>
</protein>
<dbReference type="InterPro" id="IPR049450">
    <property type="entry name" value="ACOT8-like_C"/>
</dbReference>
<dbReference type="Proteomes" id="UP000621898">
    <property type="component" value="Unassembled WGS sequence"/>
</dbReference>
<reference evidence="4" key="1">
    <citation type="journal article" date="2019" name="Int. J. Syst. Evol. Microbiol.">
        <title>The Global Catalogue of Microorganisms (GCM) 10K type strain sequencing project: providing services to taxonomists for standard genome sequencing and annotation.</title>
        <authorList>
            <consortium name="The Broad Institute Genomics Platform"/>
            <consortium name="The Broad Institute Genome Sequencing Center for Infectious Disease"/>
            <person name="Wu L."/>
            <person name="Ma J."/>
        </authorList>
    </citation>
    <scope>NUCLEOTIDE SEQUENCE [LARGE SCALE GENOMIC DNA]</scope>
    <source>
        <strain evidence="4">KCTC 22232</strain>
    </source>
</reference>
<dbReference type="SUPFAM" id="SSF54637">
    <property type="entry name" value="Thioesterase/thiol ester dehydrase-isomerase"/>
    <property type="match status" value="2"/>
</dbReference>
<gene>
    <name evidence="3" type="ORF">GCM10008098_28160</name>
</gene>
<evidence type="ECO:0000313" key="4">
    <source>
        <dbReference type="Proteomes" id="UP000621898"/>
    </source>
</evidence>
<dbReference type="InterPro" id="IPR049449">
    <property type="entry name" value="TesB_ACOT8-like_N"/>
</dbReference>